<evidence type="ECO:0000313" key="7">
    <source>
        <dbReference type="Proteomes" id="UP000507470"/>
    </source>
</evidence>
<dbReference type="OrthoDB" id="6079421at2759"/>
<dbReference type="PANTHER" id="PTHR13271:SF34">
    <property type="entry name" value="N-LYSINE METHYLTRANSFERASE SETD6"/>
    <property type="match status" value="1"/>
</dbReference>
<dbReference type="InterPro" id="IPR015353">
    <property type="entry name" value="Rubisco_LSMT_subst-bd"/>
</dbReference>
<dbReference type="GO" id="GO:0016279">
    <property type="term" value="F:protein-lysine N-methyltransferase activity"/>
    <property type="evidence" value="ECO:0007669"/>
    <property type="project" value="InterPro"/>
</dbReference>
<keyword evidence="7" id="KW-1185">Reference proteome</keyword>
<dbReference type="GO" id="GO:0032259">
    <property type="term" value="P:methylation"/>
    <property type="evidence" value="ECO:0007669"/>
    <property type="project" value="UniProtKB-KW"/>
</dbReference>
<dbReference type="PROSITE" id="PS50994">
    <property type="entry name" value="INTEGRASE"/>
    <property type="match status" value="1"/>
</dbReference>
<dbReference type="Gene3D" id="3.30.420.10">
    <property type="entry name" value="Ribonuclease H-like superfamily/Ribonuclease H"/>
    <property type="match status" value="1"/>
</dbReference>
<dbReference type="InterPro" id="IPR013103">
    <property type="entry name" value="RVT_2"/>
</dbReference>
<reference evidence="6 7" key="1">
    <citation type="submission" date="2020-06" db="EMBL/GenBank/DDBJ databases">
        <authorList>
            <person name="Li R."/>
            <person name="Bekaert M."/>
        </authorList>
    </citation>
    <scope>NUCLEOTIDE SEQUENCE [LARGE SCALE GENOMIC DNA]</scope>
    <source>
        <strain evidence="7">wild</strain>
    </source>
</reference>
<keyword evidence="1 6" id="KW-0489">Methyltransferase</keyword>
<dbReference type="Gene3D" id="3.90.1420.10">
    <property type="entry name" value="Rubisco LSMT, substrate-binding domain"/>
    <property type="match status" value="1"/>
</dbReference>
<evidence type="ECO:0000256" key="3">
    <source>
        <dbReference type="ARBA" id="ARBA00022691"/>
    </source>
</evidence>
<dbReference type="InterPro" id="IPR012337">
    <property type="entry name" value="RNaseH-like_sf"/>
</dbReference>
<organism evidence="6 7">
    <name type="scientific">Mytilus coruscus</name>
    <name type="common">Sea mussel</name>
    <dbReference type="NCBI Taxonomy" id="42192"/>
    <lineage>
        <taxon>Eukaryota</taxon>
        <taxon>Metazoa</taxon>
        <taxon>Spiralia</taxon>
        <taxon>Lophotrochozoa</taxon>
        <taxon>Mollusca</taxon>
        <taxon>Bivalvia</taxon>
        <taxon>Autobranchia</taxon>
        <taxon>Pteriomorphia</taxon>
        <taxon>Mytilida</taxon>
        <taxon>Mytiloidea</taxon>
        <taxon>Mytilidae</taxon>
        <taxon>Mytilinae</taxon>
        <taxon>Mytilus</taxon>
    </lineage>
</organism>
<dbReference type="InterPro" id="IPR036464">
    <property type="entry name" value="Rubisco_LSMT_subst-bd_sf"/>
</dbReference>
<dbReference type="PROSITE" id="PS50280">
    <property type="entry name" value="SET"/>
    <property type="match status" value="1"/>
</dbReference>
<feature type="domain" description="SET" evidence="4">
    <location>
        <begin position="889"/>
        <end position="1113"/>
    </location>
</feature>
<dbReference type="FunFam" id="3.90.1410.10:FF:000007">
    <property type="entry name" value="Ribosomal lysine N-methyltransferase 4"/>
    <property type="match status" value="1"/>
</dbReference>
<dbReference type="GO" id="GO:0015074">
    <property type="term" value="P:DNA integration"/>
    <property type="evidence" value="ECO:0007669"/>
    <property type="project" value="InterPro"/>
</dbReference>
<dbReference type="Pfam" id="PF00665">
    <property type="entry name" value="rve"/>
    <property type="match status" value="1"/>
</dbReference>
<feature type="domain" description="Integrase catalytic" evidence="5">
    <location>
        <begin position="38"/>
        <end position="210"/>
    </location>
</feature>
<dbReference type="InterPro" id="IPR001584">
    <property type="entry name" value="Integrase_cat-core"/>
</dbReference>
<evidence type="ECO:0000256" key="2">
    <source>
        <dbReference type="ARBA" id="ARBA00022679"/>
    </source>
</evidence>
<dbReference type="Proteomes" id="UP000507470">
    <property type="component" value="Unassembled WGS sequence"/>
</dbReference>
<dbReference type="InterPro" id="IPR044430">
    <property type="entry name" value="SETD6_SET"/>
</dbReference>
<dbReference type="Gene3D" id="3.90.1410.10">
    <property type="entry name" value="set domain protein methyltransferase, domain 1"/>
    <property type="match status" value="1"/>
</dbReference>
<dbReference type="Pfam" id="PF00856">
    <property type="entry name" value="SET"/>
    <property type="match status" value="1"/>
</dbReference>
<accession>A0A6J8CS34</accession>
<dbReference type="EMBL" id="CACVKT020005820">
    <property type="protein sequence ID" value="CAC5398117.1"/>
    <property type="molecule type" value="Genomic_DNA"/>
</dbReference>
<proteinExistence type="predicted"/>
<dbReference type="InterPro" id="IPR001214">
    <property type="entry name" value="SET_dom"/>
</dbReference>
<dbReference type="InterPro" id="IPR050600">
    <property type="entry name" value="SETD3_SETD6_MTase"/>
</dbReference>
<dbReference type="GO" id="GO:0003676">
    <property type="term" value="F:nucleic acid binding"/>
    <property type="evidence" value="ECO:0007669"/>
    <property type="project" value="InterPro"/>
</dbReference>
<dbReference type="InterPro" id="IPR046341">
    <property type="entry name" value="SET_dom_sf"/>
</dbReference>
<keyword evidence="3" id="KW-0949">S-adenosyl-L-methionine</keyword>
<keyword evidence="2 6" id="KW-0808">Transferase</keyword>
<dbReference type="CDD" id="cd19178">
    <property type="entry name" value="SET_SETD6"/>
    <property type="match status" value="1"/>
</dbReference>
<protein>
    <submittedName>
        <fullName evidence="6">SETD6</fullName>
        <ecNumber evidence="6">2.1.1.-</ecNumber>
    </submittedName>
</protein>
<evidence type="ECO:0000259" key="5">
    <source>
        <dbReference type="PROSITE" id="PS50994"/>
    </source>
</evidence>
<gene>
    <name evidence="6" type="ORF">MCOR_32514</name>
</gene>
<evidence type="ECO:0000256" key="1">
    <source>
        <dbReference type="ARBA" id="ARBA00022603"/>
    </source>
</evidence>
<dbReference type="Pfam" id="PF09273">
    <property type="entry name" value="Rubis-subs-bind"/>
    <property type="match status" value="1"/>
</dbReference>
<evidence type="ECO:0000259" key="4">
    <source>
        <dbReference type="PROSITE" id="PS50280"/>
    </source>
</evidence>
<evidence type="ECO:0000313" key="6">
    <source>
        <dbReference type="EMBL" id="CAC5398117.1"/>
    </source>
</evidence>
<name>A0A6J8CS34_MYTCO</name>
<sequence length="1293" mass="148130">MKRLIALLKDAGVWKEEYEQEMSTIEEQCEICKRYAKTPPRPVVSLPMASQFNEKVAMDLKQWNGRWILHMIDMWSRYTVSVFIDRKKTTGVIEKMMTNWIGIFGVMGTILTDNGGEFSSDEMREVASILNVKVYTTAGESPFQNGLCERVHAITDTMLMKLEADYRQVNDQSLLCWANMARNALQMWNGFSSHQLVFGLNPNLPNILKDTLPALEGRTSSEEFAKHLNILHDSRKAYIQSESDERIRRALRGKIRASEQIFDHGDSVFYKREGKDRWLGPGKVVFQDGKVIFVRHGGVFVRVSPNRLTKTKDINFREQNDNIETPDTNETGNHETRYTNKNNEVSRVEKKDCFSELLSTSKERIPQMENIQAKIIPNLKENDKIQYKLPNSNTWTKATVLSKAGKTTGKNKHWYNVQDDIDEDKKSVDLDKVEWEKVTGDSDKNEIGVNMTNSSFLNDEEIAKQTELSKLHNFDTYEECDDIGQNALSTRWVITTKDNRTKARLVVGGFEEEFTMQRDSPTPPPESNSKKGKIWRLKHCLYGLKDGARQFYLSVREELLSLGCKQCSLDPAVFVKHTDQRLSGIICCHVDDFLHSGDEKFEEVMRKLRTRFVAGKIEEKNFSYVGFQIHQNKNGIILDHSTYMEKIDNTTIEPSRAAMKQDVLNTSEQTLYRKLIGQINWAVQVSRPDMAFEMIDMSTKLKEGTVAHLIRAIKASNRLKEIKSIISFPKMNKDIKEWKIIVLTDASLGNISNGTGSTESHVIWIVDNESNSCPITWQANKIKRVVRSTIAAEALSLQDGLESSFYHRRIIEDILGLKHQTIPIEAYIDNKSVVEAVYSTKLVDDKRLRIDIAAIAESLASKEVNNIKWCPGDKQLANCMTKFGASSYELLQVYVGNDGSCAQYGAVALEDIEEGESLFQIQRSCLLMPQTSTISQQIQNDMDSLKSSSGWVPLLLSLMYEYNNPQSKWRPYLDLVPDFKQLDLPMFWTETERKSLLKSTGVIEAVDKDINNISTEFSDIILPFVKKHSDLFGECCLNLEFYKQMVAFVMAYSFTEPPDDEFDDSPPPMMVPMADILNHVAKNNAQLAFEKDALKMVAIKTIKKGEEIYNTYGQLANWQLLQMYGFAEQFPNNHYDTVDIPISVVLEAAKELPINNEVLLKDKTNFLIDMELMIRDGSFVVGISGVLTEDEMYQVIRVLLMNEKEYNEHKEKDGWSEDEEEEEEEKAIKKLPEKWKKFLCSCAMKTQNLYSNTLEEEKSQLLKAQTLSSRQLYSLYTTQGQKQILQQIIQATR</sequence>
<dbReference type="SUPFAM" id="SSF81822">
    <property type="entry name" value="RuBisCo LSMT C-terminal, substrate-binding domain"/>
    <property type="match status" value="1"/>
</dbReference>
<dbReference type="InterPro" id="IPR036397">
    <property type="entry name" value="RNaseH_sf"/>
</dbReference>
<dbReference type="Pfam" id="PF07727">
    <property type="entry name" value="RVT_2"/>
    <property type="match status" value="1"/>
</dbReference>
<dbReference type="PANTHER" id="PTHR13271">
    <property type="entry name" value="UNCHARACTERIZED PUTATIVE METHYLTRANSFERASE"/>
    <property type="match status" value="1"/>
</dbReference>
<dbReference type="SUPFAM" id="SSF53098">
    <property type="entry name" value="Ribonuclease H-like"/>
    <property type="match status" value="1"/>
</dbReference>
<dbReference type="GO" id="GO:0005634">
    <property type="term" value="C:nucleus"/>
    <property type="evidence" value="ECO:0007669"/>
    <property type="project" value="TreeGrafter"/>
</dbReference>
<dbReference type="SUPFAM" id="SSF82199">
    <property type="entry name" value="SET domain"/>
    <property type="match status" value="1"/>
</dbReference>
<dbReference type="EC" id="2.1.1.-" evidence="6"/>